<dbReference type="InterPro" id="IPR000994">
    <property type="entry name" value="Pept_M24"/>
</dbReference>
<name>A0ABV6S790_9SPHN</name>
<accession>A0ABV6S790</accession>
<evidence type="ECO:0000259" key="7">
    <source>
        <dbReference type="Pfam" id="PF01321"/>
    </source>
</evidence>
<dbReference type="RefSeq" id="WP_379489335.1">
    <property type="nucleotide sequence ID" value="NZ_JAPCWC010000022.1"/>
</dbReference>
<dbReference type="SUPFAM" id="SSF55920">
    <property type="entry name" value="Creatinase/aminopeptidase"/>
    <property type="match status" value="1"/>
</dbReference>
<protein>
    <submittedName>
        <fullName evidence="8">M24 family metallopeptidase</fullName>
    </submittedName>
</protein>
<comment type="similarity">
    <text evidence="5">Belongs to the peptidase M24B family.</text>
</comment>
<dbReference type="Gene3D" id="3.90.230.10">
    <property type="entry name" value="Creatinase/methionine aminopeptidase superfamily"/>
    <property type="match status" value="1"/>
</dbReference>
<evidence type="ECO:0000256" key="2">
    <source>
        <dbReference type="ARBA" id="ARBA00022723"/>
    </source>
</evidence>
<keyword evidence="9" id="KW-1185">Reference proteome</keyword>
<organism evidence="8 9">
    <name type="scientific">Novosphingobium clariflavum</name>
    <dbReference type="NCBI Taxonomy" id="2029884"/>
    <lineage>
        <taxon>Bacteria</taxon>
        <taxon>Pseudomonadati</taxon>
        <taxon>Pseudomonadota</taxon>
        <taxon>Alphaproteobacteria</taxon>
        <taxon>Sphingomonadales</taxon>
        <taxon>Sphingomonadaceae</taxon>
        <taxon>Novosphingobium</taxon>
    </lineage>
</organism>
<dbReference type="PANTHER" id="PTHR46112:SF3">
    <property type="entry name" value="AMINOPEPTIDASE YPDF"/>
    <property type="match status" value="1"/>
</dbReference>
<evidence type="ECO:0000256" key="4">
    <source>
        <dbReference type="ARBA" id="ARBA00023049"/>
    </source>
</evidence>
<dbReference type="InterPro" id="IPR000587">
    <property type="entry name" value="Creatinase_N"/>
</dbReference>
<dbReference type="Pfam" id="PF00557">
    <property type="entry name" value="Peptidase_M24"/>
    <property type="match status" value="1"/>
</dbReference>
<dbReference type="InterPro" id="IPR050659">
    <property type="entry name" value="Peptidase_M24B"/>
</dbReference>
<proteinExistence type="inferred from homology"/>
<dbReference type="Pfam" id="PF01321">
    <property type="entry name" value="Creatinase_N"/>
    <property type="match status" value="1"/>
</dbReference>
<dbReference type="SUPFAM" id="SSF53092">
    <property type="entry name" value="Creatinase/prolidase N-terminal domain"/>
    <property type="match status" value="1"/>
</dbReference>
<keyword evidence="2 5" id="KW-0479">Metal-binding</keyword>
<reference evidence="8 9" key="1">
    <citation type="submission" date="2024-09" db="EMBL/GenBank/DDBJ databases">
        <authorList>
            <person name="Sun Q."/>
            <person name="Mori K."/>
        </authorList>
    </citation>
    <scope>NUCLEOTIDE SEQUENCE [LARGE SCALE GENOMIC DNA]</scope>
    <source>
        <strain evidence="8 9">CICC 11035S</strain>
    </source>
</reference>
<keyword evidence="1" id="KW-0645">Protease</keyword>
<dbReference type="PANTHER" id="PTHR46112">
    <property type="entry name" value="AMINOPEPTIDASE"/>
    <property type="match status" value="1"/>
</dbReference>
<dbReference type="PROSITE" id="PS00491">
    <property type="entry name" value="PROLINE_PEPTIDASE"/>
    <property type="match status" value="1"/>
</dbReference>
<gene>
    <name evidence="8" type="ORF">ACFFF8_10880</name>
</gene>
<dbReference type="InterPro" id="IPR001131">
    <property type="entry name" value="Peptidase_M24B_aminopep-P_CS"/>
</dbReference>
<evidence type="ECO:0000256" key="3">
    <source>
        <dbReference type="ARBA" id="ARBA00022801"/>
    </source>
</evidence>
<evidence type="ECO:0000256" key="1">
    <source>
        <dbReference type="ARBA" id="ARBA00022670"/>
    </source>
</evidence>
<feature type="domain" description="Creatinase N-terminal" evidence="7">
    <location>
        <begin position="42"/>
        <end position="174"/>
    </location>
</feature>
<evidence type="ECO:0000259" key="6">
    <source>
        <dbReference type="Pfam" id="PF00557"/>
    </source>
</evidence>
<evidence type="ECO:0000313" key="8">
    <source>
        <dbReference type="EMBL" id="MFC0685102.1"/>
    </source>
</evidence>
<comment type="caution">
    <text evidence="8">The sequence shown here is derived from an EMBL/GenBank/DDBJ whole genome shotgun (WGS) entry which is preliminary data.</text>
</comment>
<feature type="domain" description="Peptidase M24" evidence="6">
    <location>
        <begin position="182"/>
        <end position="389"/>
    </location>
</feature>
<dbReference type="EMBL" id="JBHLTM010000038">
    <property type="protein sequence ID" value="MFC0685102.1"/>
    <property type="molecule type" value="Genomic_DNA"/>
</dbReference>
<keyword evidence="3" id="KW-0378">Hydrolase</keyword>
<evidence type="ECO:0000313" key="9">
    <source>
        <dbReference type="Proteomes" id="UP001589858"/>
    </source>
</evidence>
<dbReference type="Proteomes" id="UP001589858">
    <property type="component" value="Unassembled WGS sequence"/>
</dbReference>
<dbReference type="Gene3D" id="3.40.350.10">
    <property type="entry name" value="Creatinase/prolidase N-terminal domain"/>
    <property type="match status" value="1"/>
</dbReference>
<sequence length="407" mass="43687">MTVTQGNAAGGIGGSNAAEQLAQIRPWADPAPAITLDERMARIDKARRLTRDSGAEALLVTAGASLNYFAGLAWSESERLVALLLPVDGAPILIAPRFELGTLEAGLLIEADFRLWEEDESPTALLAAALRDKGVSRLAIDPAMSYLFVDRIARDAPSATLVSGAPVIDGCRMVKSAAELALMQQAKSMTLEVHRRAASILRPGIRASEVARFIDEAHRAIGAPGGNAFVIVQFGLASAYPHGLPGDRALQEGEIVLIDTGCRVAGYHSDITRTYVFGEANDEQRAIWELERTAQQAAFDAVEPGKPCELVDYAARAVLEKAGLGPDYKLPGLPHRTGHGIGLSIHEPAYLVRGDKTPLAPGMCFSNEPMIVIPDRFGVRLEDHFHVTDSGAKWFTEPQPSIDRPFG</sequence>
<dbReference type="InterPro" id="IPR029149">
    <property type="entry name" value="Creatin/AminoP/Spt16_N"/>
</dbReference>
<dbReference type="InterPro" id="IPR036005">
    <property type="entry name" value="Creatinase/aminopeptidase-like"/>
</dbReference>
<evidence type="ECO:0000256" key="5">
    <source>
        <dbReference type="RuleBase" id="RU000590"/>
    </source>
</evidence>
<keyword evidence="4" id="KW-0482">Metalloprotease</keyword>